<protein>
    <recommendedName>
        <fullName evidence="4">TPR repeat-containing protein</fullName>
    </recommendedName>
</protein>
<keyword evidence="3" id="KW-1185">Reference proteome</keyword>
<organism evidence="2 3">
    <name type="scientific">Thermotomaculum hydrothermale</name>
    <dbReference type="NCBI Taxonomy" id="981385"/>
    <lineage>
        <taxon>Bacteria</taxon>
        <taxon>Pseudomonadati</taxon>
        <taxon>Acidobacteriota</taxon>
        <taxon>Holophagae</taxon>
        <taxon>Thermotomaculales</taxon>
        <taxon>Thermotomaculaceae</taxon>
        <taxon>Thermotomaculum</taxon>
    </lineage>
</organism>
<evidence type="ECO:0000256" key="1">
    <source>
        <dbReference type="SAM" id="Coils"/>
    </source>
</evidence>
<name>A0A7R6PFW6_9BACT</name>
<evidence type="ECO:0000313" key="3">
    <source>
        <dbReference type="Proteomes" id="UP000595564"/>
    </source>
</evidence>
<gene>
    <name evidence="2" type="ORF">TTHT_1480</name>
</gene>
<dbReference type="SUPFAM" id="SSF48452">
    <property type="entry name" value="TPR-like"/>
    <property type="match status" value="1"/>
</dbReference>
<dbReference type="AlphaFoldDB" id="A0A7R6PFW6"/>
<accession>A0A7R6PFW6</accession>
<feature type="coiled-coil region" evidence="1">
    <location>
        <begin position="41"/>
        <end position="68"/>
    </location>
</feature>
<dbReference type="Proteomes" id="UP000595564">
    <property type="component" value="Chromosome"/>
</dbReference>
<proteinExistence type="predicted"/>
<dbReference type="KEGG" id="thyd:TTHT_1480"/>
<dbReference type="RefSeq" id="WP_201327287.1">
    <property type="nucleotide sequence ID" value="NZ_AP017470.1"/>
</dbReference>
<reference evidence="2 3" key="1">
    <citation type="journal article" date="2012" name="Extremophiles">
        <title>Thermotomaculum hydrothermale gen. nov., sp. nov., a novel heterotrophic thermophile within the phylum Acidobacteria from a deep-sea hydrothermal vent chimney in the Southern Okinawa Trough.</title>
        <authorList>
            <person name="Izumi H."/>
            <person name="Nunoura T."/>
            <person name="Miyazaki M."/>
            <person name="Mino S."/>
            <person name="Toki T."/>
            <person name="Takai K."/>
            <person name="Sako Y."/>
            <person name="Sawabe T."/>
            <person name="Nakagawa S."/>
        </authorList>
    </citation>
    <scope>NUCLEOTIDE SEQUENCE [LARGE SCALE GENOMIC DNA]</scope>
    <source>
        <strain evidence="2 3">AC55</strain>
    </source>
</reference>
<sequence length="385" mass="45661">MSLFGLFREKDCEFYKQKGEKLFHKQDFYNALINFEKALEKDCEQSLKEKVEEKIEECKKRLAEKNLELAKAYFEAEDFDEAVGFAETCIKYAVDKGVKEEAENIIREIEMGELELQRGSKREYVYEDVEDDEYFEIISEHYPDFIKKELEENDELKKICIEINRGNLDKAEKIEEFPDSYASNYMKVLYFSLKEDYEKAFEIFNTMFNEKKDEFTEAMLCEYLELTRRLEKEDDLIEKVLDVGGNYLDVVKLAASIYLERDNLERSEELVEYGFEIMDKLNPDRELIATAGLLYFQKKEYKKCVDYLGSLKEMYARMGYFVFPPEMAIPLAYSYSQLNKHNEGLELLLHLIKETKDPEAIKLAEKIAEKSDREDLKKQLKYLVE</sequence>
<evidence type="ECO:0000313" key="2">
    <source>
        <dbReference type="EMBL" id="BBB32988.1"/>
    </source>
</evidence>
<dbReference type="InterPro" id="IPR011990">
    <property type="entry name" value="TPR-like_helical_dom_sf"/>
</dbReference>
<dbReference type="EMBL" id="AP017470">
    <property type="protein sequence ID" value="BBB32988.1"/>
    <property type="molecule type" value="Genomic_DNA"/>
</dbReference>
<keyword evidence="1" id="KW-0175">Coiled coil</keyword>
<dbReference type="Gene3D" id="1.25.40.10">
    <property type="entry name" value="Tetratricopeptide repeat domain"/>
    <property type="match status" value="2"/>
</dbReference>
<evidence type="ECO:0008006" key="4">
    <source>
        <dbReference type="Google" id="ProtNLM"/>
    </source>
</evidence>
<dbReference type="SUPFAM" id="SSF81901">
    <property type="entry name" value="HCP-like"/>
    <property type="match status" value="1"/>
</dbReference>